<feature type="region of interest" description="Disordered" evidence="7">
    <location>
        <begin position="396"/>
        <end position="423"/>
    </location>
</feature>
<dbReference type="Proteomes" id="UP000243024">
    <property type="component" value="Unassembled WGS sequence"/>
</dbReference>
<comment type="similarity">
    <text evidence="2">Belongs to the MscS (TC 1.A.23) family.</text>
</comment>
<feature type="domain" description="Mechanosensitive ion channel MscS C-terminal" evidence="10">
    <location>
        <begin position="278"/>
        <end position="356"/>
    </location>
</feature>
<keyword evidence="6 8" id="KW-0472">Membrane</keyword>
<evidence type="ECO:0000256" key="4">
    <source>
        <dbReference type="ARBA" id="ARBA00022692"/>
    </source>
</evidence>
<evidence type="ECO:0000313" key="13">
    <source>
        <dbReference type="Proteomes" id="UP000243024"/>
    </source>
</evidence>
<feature type="compositionally biased region" description="Basic and acidic residues" evidence="7">
    <location>
        <begin position="399"/>
        <end position="423"/>
    </location>
</feature>
<evidence type="ECO:0000256" key="2">
    <source>
        <dbReference type="ARBA" id="ARBA00008017"/>
    </source>
</evidence>
<keyword evidence="4 8" id="KW-0812">Transmembrane</keyword>
<evidence type="ECO:0000256" key="8">
    <source>
        <dbReference type="SAM" id="Phobius"/>
    </source>
</evidence>
<evidence type="ECO:0000259" key="9">
    <source>
        <dbReference type="Pfam" id="PF00924"/>
    </source>
</evidence>
<evidence type="ECO:0000256" key="6">
    <source>
        <dbReference type="ARBA" id="ARBA00023136"/>
    </source>
</evidence>
<dbReference type="InterPro" id="IPR006686">
    <property type="entry name" value="MscS_channel_CS"/>
</dbReference>
<feature type="transmembrane region" description="Helical" evidence="8">
    <location>
        <begin position="110"/>
        <end position="127"/>
    </location>
</feature>
<dbReference type="InterPro" id="IPR011014">
    <property type="entry name" value="MscS_channel_TM-2"/>
</dbReference>
<keyword evidence="3" id="KW-1003">Cell membrane</keyword>
<dbReference type="PANTHER" id="PTHR30566:SF25">
    <property type="entry name" value="INNER MEMBRANE PROTEIN"/>
    <property type="match status" value="1"/>
</dbReference>
<dbReference type="Pfam" id="PF21088">
    <property type="entry name" value="MS_channel_1st"/>
    <property type="match status" value="1"/>
</dbReference>
<organism evidence="12 13">
    <name type="scientific">Hydrogenibacillus schlegelii</name>
    <name type="common">Bacillus schlegelii</name>
    <dbReference type="NCBI Taxonomy" id="1484"/>
    <lineage>
        <taxon>Bacteria</taxon>
        <taxon>Bacillati</taxon>
        <taxon>Bacillota</taxon>
        <taxon>Bacilli</taxon>
        <taxon>Bacillales</taxon>
        <taxon>Bacillales Family X. Incertae Sedis</taxon>
        <taxon>Hydrogenibacillus</taxon>
    </lineage>
</organism>
<evidence type="ECO:0008006" key="14">
    <source>
        <dbReference type="Google" id="ProtNLM"/>
    </source>
</evidence>
<dbReference type="Gene3D" id="1.10.287.1260">
    <property type="match status" value="1"/>
</dbReference>
<dbReference type="InterPro" id="IPR011066">
    <property type="entry name" value="MscS_channel_C_sf"/>
</dbReference>
<evidence type="ECO:0000256" key="7">
    <source>
        <dbReference type="SAM" id="MobiDB-lite"/>
    </source>
</evidence>
<dbReference type="InterPro" id="IPR049278">
    <property type="entry name" value="MS_channel_C"/>
</dbReference>
<dbReference type="PANTHER" id="PTHR30566">
    <property type="entry name" value="YNAI-RELATED MECHANOSENSITIVE ION CHANNEL"/>
    <property type="match status" value="1"/>
</dbReference>
<dbReference type="SUPFAM" id="SSF82861">
    <property type="entry name" value="Mechanosensitive channel protein MscS (YggB), transmembrane region"/>
    <property type="match status" value="1"/>
</dbReference>
<comment type="caution">
    <text evidence="12">The sequence shown here is derived from an EMBL/GenBank/DDBJ whole genome shotgun (WGS) entry which is preliminary data.</text>
</comment>
<dbReference type="InterPro" id="IPR010920">
    <property type="entry name" value="LSM_dom_sf"/>
</dbReference>
<dbReference type="GO" id="GO:0005886">
    <property type="term" value="C:plasma membrane"/>
    <property type="evidence" value="ECO:0007669"/>
    <property type="project" value="UniProtKB-SubCell"/>
</dbReference>
<dbReference type="Gene3D" id="2.30.30.60">
    <property type="match status" value="1"/>
</dbReference>
<sequence>MEAEGGIGVSVADAFAQGVSLTARLGPWGRPVGAVLVLGALLGLGALFSRTVGRRWRRALEAAGEDKAVWKEALLAAGPPARLLWAALAVTLAAAVCGPPPWVGVALEKGFRAAVIVAVFWGLYRLVDRNTAWLRRLGARHGAEFQATVVPLLSVVLRFTLVAVGATVLLQEFGYRIDSLIAGLGLGGLAVSLAAKDTLANLFAGAVILFERTFAVGDWIETPDVSGTVEAITIRSTKIRTFDQGLVTVPNANLVGGALKNWSRMGRRRTMYRLLLDRTTPPEALARFVARFRAHLQAQPDVVPDAVTVAFEQVTEAGFSVLVTYYTRSTQYDAWLQINERLNLDVLRFLEEEGIALAMPERVLVAAGASPWPEGATGTAAALGLAVGSGADRAGAVFRPKEAPPAEKRPPEAKEGGEGERGK</sequence>
<feature type="domain" description="Mechanosensitive ion channel transmembrane helices 2/3" evidence="11">
    <location>
        <begin position="156"/>
        <end position="196"/>
    </location>
</feature>
<keyword evidence="5 8" id="KW-1133">Transmembrane helix</keyword>
<reference evidence="12 13" key="1">
    <citation type="submission" date="2015-09" db="EMBL/GenBank/DDBJ databases">
        <title>Draft genome sequence of Hydrogenibacillus schlegelii DSM 2000.</title>
        <authorList>
            <person name="Hemp J."/>
        </authorList>
    </citation>
    <scope>NUCLEOTIDE SEQUENCE [LARGE SCALE GENOMIC DNA]</scope>
    <source>
        <strain evidence="12 13">MA 48</strain>
    </source>
</reference>
<gene>
    <name evidence="12" type="ORF">SA87_01445</name>
</gene>
<feature type="domain" description="Mechanosensitive ion channel MscS" evidence="9">
    <location>
        <begin position="197"/>
        <end position="264"/>
    </location>
</feature>
<protein>
    <recommendedName>
        <fullName evidence="14">Small-conductance mechanosensitive channel</fullName>
    </recommendedName>
</protein>
<accession>A0A179IME8</accession>
<dbReference type="SUPFAM" id="SSF50182">
    <property type="entry name" value="Sm-like ribonucleoproteins"/>
    <property type="match status" value="1"/>
</dbReference>
<evidence type="ECO:0000256" key="1">
    <source>
        <dbReference type="ARBA" id="ARBA00004651"/>
    </source>
</evidence>
<proteinExistence type="inferred from homology"/>
<feature type="transmembrane region" description="Helical" evidence="8">
    <location>
        <begin position="28"/>
        <end position="48"/>
    </location>
</feature>
<dbReference type="OrthoDB" id="9809206at2"/>
<evidence type="ECO:0000256" key="5">
    <source>
        <dbReference type="ARBA" id="ARBA00022989"/>
    </source>
</evidence>
<evidence type="ECO:0000259" key="10">
    <source>
        <dbReference type="Pfam" id="PF21082"/>
    </source>
</evidence>
<dbReference type="AlphaFoldDB" id="A0A179IME8"/>
<dbReference type="SUPFAM" id="SSF82689">
    <property type="entry name" value="Mechanosensitive channel protein MscS (YggB), C-terminal domain"/>
    <property type="match status" value="1"/>
</dbReference>
<dbReference type="InterPro" id="IPR006685">
    <property type="entry name" value="MscS_channel_2nd"/>
</dbReference>
<dbReference type="Pfam" id="PF00924">
    <property type="entry name" value="MS_channel_2nd"/>
    <property type="match status" value="1"/>
</dbReference>
<dbReference type="EMBL" id="JXBB01000060">
    <property type="protein sequence ID" value="OAR03423.1"/>
    <property type="molecule type" value="Genomic_DNA"/>
</dbReference>
<evidence type="ECO:0000256" key="3">
    <source>
        <dbReference type="ARBA" id="ARBA00022475"/>
    </source>
</evidence>
<dbReference type="Pfam" id="PF21082">
    <property type="entry name" value="MS_channel_3rd"/>
    <property type="match status" value="1"/>
</dbReference>
<dbReference type="PROSITE" id="PS01246">
    <property type="entry name" value="UPF0003"/>
    <property type="match status" value="1"/>
</dbReference>
<evidence type="ECO:0000259" key="11">
    <source>
        <dbReference type="Pfam" id="PF21088"/>
    </source>
</evidence>
<dbReference type="InterPro" id="IPR023408">
    <property type="entry name" value="MscS_beta-dom_sf"/>
</dbReference>
<name>A0A179IME8_HYDSH</name>
<dbReference type="InterPro" id="IPR049142">
    <property type="entry name" value="MS_channel_1st"/>
</dbReference>
<keyword evidence="13" id="KW-1185">Reference proteome</keyword>
<feature type="transmembrane region" description="Helical" evidence="8">
    <location>
        <begin position="83"/>
        <end position="104"/>
    </location>
</feature>
<evidence type="ECO:0000313" key="12">
    <source>
        <dbReference type="EMBL" id="OAR03423.1"/>
    </source>
</evidence>
<feature type="transmembrane region" description="Helical" evidence="8">
    <location>
        <begin position="148"/>
        <end position="169"/>
    </location>
</feature>
<comment type="subcellular location">
    <subcellularLocation>
        <location evidence="1">Cell membrane</location>
        <topology evidence="1">Multi-pass membrane protein</topology>
    </subcellularLocation>
</comment>
<dbReference type="GO" id="GO:0055085">
    <property type="term" value="P:transmembrane transport"/>
    <property type="evidence" value="ECO:0007669"/>
    <property type="project" value="InterPro"/>
</dbReference>
<dbReference type="STRING" id="1484.SA87_01445"/>